<gene>
    <name evidence="8" type="ORF">FW778_02750</name>
</gene>
<evidence type="ECO:0000256" key="2">
    <source>
        <dbReference type="ARBA" id="ARBA00022475"/>
    </source>
</evidence>
<feature type="transmembrane region" description="Helical" evidence="6">
    <location>
        <begin position="7"/>
        <end position="26"/>
    </location>
</feature>
<comment type="caution">
    <text evidence="8">The sequence shown here is derived from an EMBL/GenBank/DDBJ whole genome shotgun (WGS) entry which is preliminary data.</text>
</comment>
<keyword evidence="9" id="KW-1185">Reference proteome</keyword>
<feature type="transmembrane region" description="Helical" evidence="6">
    <location>
        <begin position="353"/>
        <end position="374"/>
    </location>
</feature>
<dbReference type="Pfam" id="PF07690">
    <property type="entry name" value="MFS_1"/>
    <property type="match status" value="1"/>
</dbReference>
<feature type="transmembrane region" description="Helical" evidence="6">
    <location>
        <begin position="73"/>
        <end position="91"/>
    </location>
</feature>
<name>A0A5J5IIW0_9BACT</name>
<feature type="transmembrane region" description="Helical" evidence="6">
    <location>
        <begin position="271"/>
        <end position="289"/>
    </location>
</feature>
<dbReference type="AlphaFoldDB" id="A0A5J5IIW0"/>
<feature type="transmembrane region" description="Helical" evidence="6">
    <location>
        <begin position="229"/>
        <end position="251"/>
    </location>
</feature>
<evidence type="ECO:0000259" key="7">
    <source>
        <dbReference type="PROSITE" id="PS50850"/>
    </source>
</evidence>
<feature type="transmembrane region" description="Helical" evidence="6">
    <location>
        <begin position="131"/>
        <end position="153"/>
    </location>
</feature>
<keyword evidence="2" id="KW-1003">Cell membrane</keyword>
<feature type="transmembrane region" description="Helical" evidence="6">
    <location>
        <begin position="386"/>
        <end position="405"/>
    </location>
</feature>
<dbReference type="GO" id="GO:0005886">
    <property type="term" value="C:plasma membrane"/>
    <property type="evidence" value="ECO:0007669"/>
    <property type="project" value="UniProtKB-SubCell"/>
</dbReference>
<dbReference type="Proteomes" id="UP000326903">
    <property type="component" value="Unassembled WGS sequence"/>
</dbReference>
<dbReference type="InterPro" id="IPR050375">
    <property type="entry name" value="MFS_TsgA-like"/>
</dbReference>
<dbReference type="SUPFAM" id="SSF103473">
    <property type="entry name" value="MFS general substrate transporter"/>
    <property type="match status" value="1"/>
</dbReference>
<feature type="transmembrane region" description="Helical" evidence="6">
    <location>
        <begin position="296"/>
        <end position="315"/>
    </location>
</feature>
<dbReference type="InterPro" id="IPR036259">
    <property type="entry name" value="MFS_trans_sf"/>
</dbReference>
<dbReference type="RefSeq" id="WP_150413064.1">
    <property type="nucleotide sequence ID" value="NZ_VYQF01000001.1"/>
</dbReference>
<dbReference type="Gene3D" id="1.20.1250.20">
    <property type="entry name" value="MFS general substrate transporter like domains"/>
    <property type="match status" value="2"/>
</dbReference>
<dbReference type="PROSITE" id="PS50850">
    <property type="entry name" value="MFS"/>
    <property type="match status" value="1"/>
</dbReference>
<organism evidence="8 9">
    <name type="scientific">Ginsengibacter hankyongi</name>
    <dbReference type="NCBI Taxonomy" id="2607284"/>
    <lineage>
        <taxon>Bacteria</taxon>
        <taxon>Pseudomonadati</taxon>
        <taxon>Bacteroidota</taxon>
        <taxon>Chitinophagia</taxon>
        <taxon>Chitinophagales</taxon>
        <taxon>Chitinophagaceae</taxon>
        <taxon>Ginsengibacter</taxon>
    </lineage>
</organism>
<keyword evidence="3 6" id="KW-0812">Transmembrane</keyword>
<proteinExistence type="predicted"/>
<dbReference type="InterPro" id="IPR011701">
    <property type="entry name" value="MFS"/>
</dbReference>
<accession>A0A5J5IIW0</accession>
<evidence type="ECO:0000313" key="9">
    <source>
        <dbReference type="Proteomes" id="UP000326903"/>
    </source>
</evidence>
<evidence type="ECO:0000313" key="8">
    <source>
        <dbReference type="EMBL" id="KAA9040975.1"/>
    </source>
</evidence>
<comment type="subcellular location">
    <subcellularLocation>
        <location evidence="1">Cell inner membrane</location>
        <topology evidence="1">Multi-pass membrane protein</topology>
    </subcellularLocation>
</comment>
<protein>
    <submittedName>
        <fullName evidence="8">Sugar MFS transporter</fullName>
    </submittedName>
</protein>
<evidence type="ECO:0000256" key="1">
    <source>
        <dbReference type="ARBA" id="ARBA00004429"/>
    </source>
</evidence>
<keyword evidence="5 6" id="KW-0472">Membrane</keyword>
<feature type="transmembrane region" description="Helical" evidence="6">
    <location>
        <begin position="97"/>
        <end position="119"/>
    </location>
</feature>
<dbReference type="PANTHER" id="PTHR43702:SF12">
    <property type="entry name" value="N-ACETYL GLUCOSAMINE TRANSPORTER NAGP"/>
    <property type="match status" value="1"/>
</dbReference>
<reference evidence="8 9" key="1">
    <citation type="submission" date="2019-09" db="EMBL/GenBank/DDBJ databases">
        <title>Draft genome sequence of Ginsengibacter sp. BR5-29.</title>
        <authorList>
            <person name="Im W.-T."/>
        </authorList>
    </citation>
    <scope>NUCLEOTIDE SEQUENCE [LARGE SCALE GENOMIC DNA]</scope>
    <source>
        <strain evidence="8 9">BR5-29</strain>
    </source>
</reference>
<dbReference type="EMBL" id="VYQF01000001">
    <property type="protein sequence ID" value="KAA9040975.1"/>
    <property type="molecule type" value="Genomic_DNA"/>
</dbReference>
<keyword evidence="4 6" id="KW-1133">Transmembrane helix</keyword>
<evidence type="ECO:0000256" key="5">
    <source>
        <dbReference type="ARBA" id="ARBA00023136"/>
    </source>
</evidence>
<feature type="domain" description="Major facilitator superfamily (MFS) profile" evidence="7">
    <location>
        <begin position="7"/>
        <end position="410"/>
    </location>
</feature>
<evidence type="ECO:0000256" key="3">
    <source>
        <dbReference type="ARBA" id="ARBA00022692"/>
    </source>
</evidence>
<feature type="transmembrane region" description="Helical" evidence="6">
    <location>
        <begin position="38"/>
        <end position="61"/>
    </location>
</feature>
<dbReference type="PANTHER" id="PTHR43702">
    <property type="entry name" value="L-FUCOSE-PROTON SYMPORTER"/>
    <property type="match status" value="1"/>
</dbReference>
<evidence type="ECO:0000256" key="6">
    <source>
        <dbReference type="SAM" id="Phobius"/>
    </source>
</evidence>
<dbReference type="InterPro" id="IPR020846">
    <property type="entry name" value="MFS_dom"/>
</dbReference>
<feature type="transmembrane region" description="Helical" evidence="6">
    <location>
        <begin position="182"/>
        <end position="201"/>
    </location>
</feature>
<feature type="transmembrane region" description="Helical" evidence="6">
    <location>
        <begin position="321"/>
        <end position="341"/>
    </location>
</feature>
<sequence>MKRNYYIVSLIMLTFFVISFLTNIIGPLMPDIIKGFHLSLTLVALLPFAFFIAYGVVSIPTGMLVEKYKEKKIMITGFIVAFFGALLLALVPNYLTAVISLFLIGSGMAMLQVVINPLLRTSGGEEHYSFNSVMAQLIFGIASFISPNVYSYFVLHLNNSENAQGSFLSIFSSFVPADLPWISLYWVFTVICLLMILIILFSKFPKVELNTDEKAGALQTHIMLFKKPVVILFFIGIFCYVGTEQGVANWISQFLYTYHGYNPQTTGANAVAYFWGLMTAGGVIGLLLLKIMDQRKVLISFTLLALVSLTLALYGSAKISLIAFPLVGFFASVMYPGIFSLALNSVKEHHGSFAGILVTGIIGGAVIPLIIGWLGDHFGLRAGMLFIYLTMGYILSIGFWARPLITNKTIDLFKREKNIS</sequence>
<dbReference type="CDD" id="cd17394">
    <property type="entry name" value="MFS_FucP_like"/>
    <property type="match status" value="1"/>
</dbReference>
<evidence type="ECO:0000256" key="4">
    <source>
        <dbReference type="ARBA" id="ARBA00022989"/>
    </source>
</evidence>
<dbReference type="GO" id="GO:0022857">
    <property type="term" value="F:transmembrane transporter activity"/>
    <property type="evidence" value="ECO:0007669"/>
    <property type="project" value="InterPro"/>
</dbReference>